<organism evidence="3 4">
    <name type="scientific">Agaribacter flavus</name>
    <dbReference type="NCBI Taxonomy" id="1902781"/>
    <lineage>
        <taxon>Bacteria</taxon>
        <taxon>Pseudomonadati</taxon>
        <taxon>Pseudomonadota</taxon>
        <taxon>Gammaproteobacteria</taxon>
        <taxon>Alteromonadales</taxon>
        <taxon>Alteromonadaceae</taxon>
        <taxon>Agaribacter</taxon>
    </lineage>
</organism>
<feature type="transmembrane region" description="Helical" evidence="2">
    <location>
        <begin position="53"/>
        <end position="71"/>
    </location>
</feature>
<evidence type="ECO:0000256" key="2">
    <source>
        <dbReference type="SAM" id="Phobius"/>
    </source>
</evidence>
<evidence type="ECO:0000256" key="1">
    <source>
        <dbReference type="SAM" id="MobiDB-lite"/>
    </source>
</evidence>
<feature type="region of interest" description="Disordered" evidence="1">
    <location>
        <begin position="88"/>
        <end position="107"/>
    </location>
</feature>
<keyword evidence="2" id="KW-0472">Membrane</keyword>
<dbReference type="RefSeq" id="WP_376921529.1">
    <property type="nucleotide sequence ID" value="NZ_JBHRSW010000050.1"/>
</dbReference>
<sequence>MAKNKQIDNQTDFFDKPQNIKIMMLAFYALCVLLVVLDFIVHRHVYVDFEKVPTFYALYGFIACVVLVVLAKIMRKAVMRDENYYDDRSENNTVQESTQNDNSGENV</sequence>
<evidence type="ECO:0000313" key="3">
    <source>
        <dbReference type="EMBL" id="MFC3123409.1"/>
    </source>
</evidence>
<name>A0ABV7FST2_9ALTE</name>
<accession>A0ABV7FST2</accession>
<comment type="caution">
    <text evidence="3">The sequence shown here is derived from an EMBL/GenBank/DDBJ whole genome shotgun (WGS) entry which is preliminary data.</text>
</comment>
<dbReference type="Proteomes" id="UP001595478">
    <property type="component" value="Unassembled WGS sequence"/>
</dbReference>
<keyword evidence="4" id="KW-1185">Reference proteome</keyword>
<protein>
    <submittedName>
        <fullName evidence="3">Uncharacterized protein</fullName>
    </submittedName>
</protein>
<feature type="compositionally biased region" description="Polar residues" evidence="1">
    <location>
        <begin position="91"/>
        <end position="107"/>
    </location>
</feature>
<reference evidence="4" key="1">
    <citation type="journal article" date="2019" name="Int. J. Syst. Evol. Microbiol.">
        <title>The Global Catalogue of Microorganisms (GCM) 10K type strain sequencing project: providing services to taxonomists for standard genome sequencing and annotation.</title>
        <authorList>
            <consortium name="The Broad Institute Genomics Platform"/>
            <consortium name="The Broad Institute Genome Sequencing Center for Infectious Disease"/>
            <person name="Wu L."/>
            <person name="Ma J."/>
        </authorList>
    </citation>
    <scope>NUCLEOTIDE SEQUENCE [LARGE SCALE GENOMIC DNA]</scope>
    <source>
        <strain evidence="4">KCTC 52473</strain>
    </source>
</reference>
<dbReference type="EMBL" id="JBHRSW010000050">
    <property type="protein sequence ID" value="MFC3123409.1"/>
    <property type="molecule type" value="Genomic_DNA"/>
</dbReference>
<proteinExistence type="predicted"/>
<feature type="transmembrane region" description="Helical" evidence="2">
    <location>
        <begin position="20"/>
        <end position="41"/>
    </location>
</feature>
<gene>
    <name evidence="3" type="ORF">ACFOHL_17455</name>
</gene>
<keyword evidence="2" id="KW-0812">Transmembrane</keyword>
<keyword evidence="2" id="KW-1133">Transmembrane helix</keyword>
<evidence type="ECO:0000313" key="4">
    <source>
        <dbReference type="Proteomes" id="UP001595478"/>
    </source>
</evidence>